<keyword evidence="3" id="KW-1185">Reference proteome</keyword>
<evidence type="ECO:0000313" key="3">
    <source>
        <dbReference type="Proteomes" id="UP000678499"/>
    </source>
</evidence>
<dbReference type="EMBL" id="CAJPEX010000109">
    <property type="protein sequence ID" value="CAG0913393.1"/>
    <property type="molecule type" value="Genomic_DNA"/>
</dbReference>
<dbReference type="InterPro" id="IPR009078">
    <property type="entry name" value="Ferritin-like_SF"/>
</dbReference>
<dbReference type="EMBL" id="OA882146">
    <property type="protein sequence ID" value="CAD7273241.1"/>
    <property type="molecule type" value="Genomic_DNA"/>
</dbReference>
<dbReference type="Gene3D" id="1.20.1260.10">
    <property type="match status" value="1"/>
</dbReference>
<protein>
    <submittedName>
        <fullName evidence="2">Uncharacterized protein</fullName>
    </submittedName>
</protein>
<name>A0A7R9BDM9_9CRUS</name>
<dbReference type="AlphaFoldDB" id="A0A7R9BDM9"/>
<dbReference type="Proteomes" id="UP000678499">
    <property type="component" value="Unassembled WGS sequence"/>
</dbReference>
<proteinExistence type="predicted"/>
<feature type="signal peptide" evidence="1">
    <location>
        <begin position="1"/>
        <end position="19"/>
    </location>
</feature>
<keyword evidence="1" id="KW-0732">Signal</keyword>
<dbReference type="InterPro" id="IPR012347">
    <property type="entry name" value="Ferritin-like"/>
</dbReference>
<evidence type="ECO:0000256" key="1">
    <source>
        <dbReference type="SAM" id="SignalP"/>
    </source>
</evidence>
<feature type="chain" id="PRO_5036402897" evidence="1">
    <location>
        <begin position="20"/>
        <end position="176"/>
    </location>
</feature>
<sequence length="176" mass="19221">MGKIFCALLFMSAASVISGQNVMNNCAHLASSVFPEAGTLGSRDHCSAVVGNIKSYTSHLNHVTSMLLASNYEYMQVISPTRRFDQSELVSLGFALDREKHFLGSISQILKTSGGSETLGDPLLNDFLESSFTSENMKRVRDISGLLNNFHAMSGPYELPLATFHINQALKKLTVD</sequence>
<reference evidence="2" key="1">
    <citation type="submission" date="2020-11" db="EMBL/GenBank/DDBJ databases">
        <authorList>
            <person name="Tran Van P."/>
        </authorList>
    </citation>
    <scope>NUCLEOTIDE SEQUENCE</scope>
</reference>
<evidence type="ECO:0000313" key="2">
    <source>
        <dbReference type="EMBL" id="CAD7273241.1"/>
    </source>
</evidence>
<organism evidence="2">
    <name type="scientific">Notodromas monacha</name>
    <dbReference type="NCBI Taxonomy" id="399045"/>
    <lineage>
        <taxon>Eukaryota</taxon>
        <taxon>Metazoa</taxon>
        <taxon>Ecdysozoa</taxon>
        <taxon>Arthropoda</taxon>
        <taxon>Crustacea</taxon>
        <taxon>Oligostraca</taxon>
        <taxon>Ostracoda</taxon>
        <taxon>Podocopa</taxon>
        <taxon>Podocopida</taxon>
        <taxon>Cypridocopina</taxon>
        <taxon>Cypridoidea</taxon>
        <taxon>Cyprididae</taxon>
        <taxon>Notodromas</taxon>
    </lineage>
</organism>
<dbReference type="SUPFAM" id="SSF47240">
    <property type="entry name" value="Ferritin-like"/>
    <property type="match status" value="1"/>
</dbReference>
<accession>A0A7R9BDM9</accession>
<gene>
    <name evidence="2" type="ORF">NMOB1V02_LOCUS1140</name>
</gene>